<comment type="caution">
    <text evidence="2">The sequence shown here is derived from an EMBL/GenBank/DDBJ whole genome shotgun (WGS) entry which is preliminary data.</text>
</comment>
<dbReference type="InterPro" id="IPR008407">
    <property type="entry name" value="Brnchd-chn_aa_trnsp_AzlD"/>
</dbReference>
<evidence type="ECO:0000256" key="1">
    <source>
        <dbReference type="SAM" id="Phobius"/>
    </source>
</evidence>
<evidence type="ECO:0000313" key="3">
    <source>
        <dbReference type="Proteomes" id="UP001597493"/>
    </source>
</evidence>
<keyword evidence="3" id="KW-1185">Reference proteome</keyword>
<protein>
    <submittedName>
        <fullName evidence="2">AzlD domain-containing protein</fullName>
    </submittedName>
</protein>
<dbReference type="RefSeq" id="WP_379274309.1">
    <property type="nucleotide sequence ID" value="NZ_JBHUGT010000043.1"/>
</dbReference>
<accession>A0ABW5QYJ5</accession>
<feature type="transmembrane region" description="Helical" evidence="1">
    <location>
        <begin position="80"/>
        <end position="108"/>
    </location>
</feature>
<feature type="transmembrane region" description="Helical" evidence="1">
    <location>
        <begin position="41"/>
        <end position="60"/>
    </location>
</feature>
<evidence type="ECO:0000313" key="2">
    <source>
        <dbReference type="EMBL" id="MFD2661457.1"/>
    </source>
</evidence>
<dbReference type="Proteomes" id="UP001597493">
    <property type="component" value="Unassembled WGS sequence"/>
</dbReference>
<sequence>MEIRWSILVIIAGAAAVTFIPRVLPLMLLSRMALPDWIIRWLQYVPISVMAALIGQELFLEDGRWVPLTANIEWLAAVPAFAVAILTRSLLGTVITGVAAMMALRYFFPG</sequence>
<keyword evidence="1" id="KW-1133">Transmembrane helix</keyword>
<feature type="transmembrane region" description="Helical" evidence="1">
    <location>
        <begin position="6"/>
        <end position="29"/>
    </location>
</feature>
<name>A0ABW5QYJ5_9BACL</name>
<dbReference type="EMBL" id="JBHUMY010000013">
    <property type="protein sequence ID" value="MFD2661457.1"/>
    <property type="molecule type" value="Genomic_DNA"/>
</dbReference>
<gene>
    <name evidence="2" type="ORF">ACFSW5_14475</name>
</gene>
<proteinExistence type="predicted"/>
<organism evidence="2 3">
    <name type="scientific">Paenibacillus thailandensis</name>
    <dbReference type="NCBI Taxonomy" id="393250"/>
    <lineage>
        <taxon>Bacteria</taxon>
        <taxon>Bacillati</taxon>
        <taxon>Bacillota</taxon>
        <taxon>Bacilli</taxon>
        <taxon>Bacillales</taxon>
        <taxon>Paenibacillaceae</taxon>
        <taxon>Paenibacillus</taxon>
    </lineage>
</organism>
<keyword evidence="1" id="KW-0812">Transmembrane</keyword>
<dbReference type="Pfam" id="PF05437">
    <property type="entry name" value="AzlD"/>
    <property type="match status" value="1"/>
</dbReference>
<reference evidence="3" key="1">
    <citation type="journal article" date="2019" name="Int. J. Syst. Evol. Microbiol.">
        <title>The Global Catalogue of Microorganisms (GCM) 10K type strain sequencing project: providing services to taxonomists for standard genome sequencing and annotation.</title>
        <authorList>
            <consortium name="The Broad Institute Genomics Platform"/>
            <consortium name="The Broad Institute Genome Sequencing Center for Infectious Disease"/>
            <person name="Wu L."/>
            <person name="Ma J."/>
        </authorList>
    </citation>
    <scope>NUCLEOTIDE SEQUENCE [LARGE SCALE GENOMIC DNA]</scope>
    <source>
        <strain evidence="3">TISTR 1827</strain>
    </source>
</reference>
<keyword evidence="1" id="KW-0472">Membrane</keyword>